<accession>A0A382Q584</accession>
<sequence>MDITTIVINGLIGGLAAMVLYFTCDLLITLMQGKEQVCVISKKGRKQ</sequence>
<gene>
    <name evidence="2" type="ORF">METZ01_LOCUS332476</name>
</gene>
<protein>
    <submittedName>
        <fullName evidence="2">Uncharacterized protein</fullName>
    </submittedName>
</protein>
<feature type="transmembrane region" description="Helical" evidence="1">
    <location>
        <begin position="6"/>
        <end position="28"/>
    </location>
</feature>
<keyword evidence="1" id="KW-0472">Membrane</keyword>
<dbReference type="EMBL" id="UINC01111419">
    <property type="protein sequence ID" value="SVC79622.1"/>
    <property type="molecule type" value="Genomic_DNA"/>
</dbReference>
<dbReference type="AlphaFoldDB" id="A0A382Q584"/>
<evidence type="ECO:0000313" key="2">
    <source>
        <dbReference type="EMBL" id="SVC79622.1"/>
    </source>
</evidence>
<name>A0A382Q584_9ZZZZ</name>
<reference evidence="2" key="1">
    <citation type="submission" date="2018-05" db="EMBL/GenBank/DDBJ databases">
        <authorList>
            <person name="Lanie J.A."/>
            <person name="Ng W.-L."/>
            <person name="Kazmierczak K.M."/>
            <person name="Andrzejewski T.M."/>
            <person name="Davidsen T.M."/>
            <person name="Wayne K.J."/>
            <person name="Tettelin H."/>
            <person name="Glass J.I."/>
            <person name="Rusch D."/>
            <person name="Podicherti R."/>
            <person name="Tsui H.-C.T."/>
            <person name="Winkler M.E."/>
        </authorList>
    </citation>
    <scope>NUCLEOTIDE SEQUENCE</scope>
</reference>
<proteinExistence type="predicted"/>
<keyword evidence="1" id="KW-1133">Transmembrane helix</keyword>
<keyword evidence="1" id="KW-0812">Transmembrane</keyword>
<evidence type="ECO:0000256" key="1">
    <source>
        <dbReference type="SAM" id="Phobius"/>
    </source>
</evidence>
<organism evidence="2">
    <name type="scientific">marine metagenome</name>
    <dbReference type="NCBI Taxonomy" id="408172"/>
    <lineage>
        <taxon>unclassified sequences</taxon>
        <taxon>metagenomes</taxon>
        <taxon>ecological metagenomes</taxon>
    </lineage>
</organism>